<name>A0A0B6RKV4_BURPL</name>
<evidence type="ECO:0000313" key="5">
    <source>
        <dbReference type="Proteomes" id="UP000031838"/>
    </source>
</evidence>
<dbReference type="KEGG" id="bgp:BGL_1c14060"/>
<dbReference type="InterPro" id="IPR008966">
    <property type="entry name" value="Adhesion_dom_sf"/>
</dbReference>
<dbReference type="InterPro" id="IPR000259">
    <property type="entry name" value="Adhesion_dom_fimbrial"/>
</dbReference>
<feature type="chain" id="PRO_5002110187" evidence="2">
    <location>
        <begin position="24"/>
        <end position="317"/>
    </location>
</feature>
<dbReference type="PANTHER" id="PTHR33420">
    <property type="entry name" value="FIMBRIAL SUBUNIT ELFA-RELATED"/>
    <property type="match status" value="1"/>
</dbReference>
<organism evidence="4 5">
    <name type="scientific">Burkholderia plantarii</name>
    <dbReference type="NCBI Taxonomy" id="41899"/>
    <lineage>
        <taxon>Bacteria</taxon>
        <taxon>Pseudomonadati</taxon>
        <taxon>Pseudomonadota</taxon>
        <taxon>Betaproteobacteria</taxon>
        <taxon>Burkholderiales</taxon>
        <taxon>Burkholderiaceae</taxon>
        <taxon>Burkholderia</taxon>
    </lineage>
</organism>
<reference evidence="5" key="1">
    <citation type="submission" date="2011-03" db="EMBL/GenBank/DDBJ databases">
        <authorList>
            <person name="Voget S."/>
            <person name="Streit W.R."/>
            <person name="Jaeger K.E."/>
            <person name="Daniel R."/>
        </authorList>
    </citation>
    <scope>NUCLEOTIDE SEQUENCE [LARGE SCALE GENOMIC DNA]</scope>
    <source>
        <strain evidence="5">PG1</strain>
    </source>
</reference>
<reference evidence="4 5" key="2">
    <citation type="journal article" date="2016" name="Appl. Microbiol. Biotechnol.">
        <title>Mutations improving production and secretion of extracellular lipase by Burkholderia glumae PG1.</title>
        <authorList>
            <person name="Knapp A."/>
            <person name="Voget S."/>
            <person name="Gao R."/>
            <person name="Zaburannyi N."/>
            <person name="Krysciak D."/>
            <person name="Breuer M."/>
            <person name="Hauer B."/>
            <person name="Streit W.R."/>
            <person name="Muller R."/>
            <person name="Daniel R."/>
            <person name="Jaeger K.E."/>
        </authorList>
    </citation>
    <scope>NUCLEOTIDE SEQUENCE [LARGE SCALE GENOMIC DNA]</scope>
    <source>
        <strain evidence="4 5">PG1</strain>
    </source>
</reference>
<dbReference type="GO" id="GO:0009289">
    <property type="term" value="C:pilus"/>
    <property type="evidence" value="ECO:0007669"/>
    <property type="project" value="InterPro"/>
</dbReference>
<keyword evidence="5" id="KW-1185">Reference proteome</keyword>
<dbReference type="PANTHER" id="PTHR33420:SF3">
    <property type="entry name" value="FIMBRIAL SUBUNIT ELFA"/>
    <property type="match status" value="1"/>
</dbReference>
<dbReference type="Pfam" id="PF00419">
    <property type="entry name" value="Fimbrial"/>
    <property type="match status" value="1"/>
</dbReference>
<accession>A0A0B6RKV4</accession>
<evidence type="ECO:0000256" key="1">
    <source>
        <dbReference type="ARBA" id="ARBA00022729"/>
    </source>
</evidence>
<protein>
    <submittedName>
        <fullName evidence="4">Fimbrial protein</fullName>
    </submittedName>
</protein>
<dbReference type="AlphaFoldDB" id="A0A0B6RKV4"/>
<dbReference type="InterPro" id="IPR036937">
    <property type="entry name" value="Adhesion_dom_fimbrial_sf"/>
</dbReference>
<evidence type="ECO:0000313" key="4">
    <source>
        <dbReference type="EMBL" id="AJK45922.1"/>
    </source>
</evidence>
<keyword evidence="1 2" id="KW-0732">Signal</keyword>
<evidence type="ECO:0000259" key="3">
    <source>
        <dbReference type="Pfam" id="PF00419"/>
    </source>
</evidence>
<dbReference type="Proteomes" id="UP000031838">
    <property type="component" value="Chromosome 1"/>
</dbReference>
<feature type="signal peptide" evidence="2">
    <location>
        <begin position="1"/>
        <end position="23"/>
    </location>
</feature>
<dbReference type="OrthoDB" id="9033056at2"/>
<gene>
    <name evidence="4" type="ORF">BGL_1c14060</name>
</gene>
<sequence>MTHTGRRLALLVLLLCLAPAARAFCLRNPAWGGTRIVMAPGKSFSADPALPVGTVITEGRLTMPVPSKWTRQYVPIGRCPVGTTEIFAATHPLLSGDLFSTNVPGIGYRLIYPNGWHAPQFIRNVRPGFVLYYPQGDFQIQFVKTGPISPGVVPAGRYGYDTVSGYEDFIVFTLNNPIVVTVPSCHVAAGSAQQTVRFGDVASTDFSGIGTAAGSRPFSIRLRCDDAVSAVGLSFDATPDPSGQPGTLRLGGGDGAATGVGVQVLGADGKPIHWHQRVALPIASGEARLDMSARYLQTGQEIRGGVANGVMTFTITY</sequence>
<proteinExistence type="predicted"/>
<dbReference type="Gene3D" id="2.60.40.3310">
    <property type="match status" value="1"/>
</dbReference>
<evidence type="ECO:0000256" key="2">
    <source>
        <dbReference type="SAM" id="SignalP"/>
    </source>
</evidence>
<dbReference type="RefSeq" id="WP_042626509.1">
    <property type="nucleotide sequence ID" value="NZ_CP002580.1"/>
</dbReference>
<dbReference type="EMBL" id="CP002580">
    <property type="protein sequence ID" value="AJK45922.1"/>
    <property type="molecule type" value="Genomic_DNA"/>
</dbReference>
<dbReference type="InterPro" id="IPR050263">
    <property type="entry name" value="Bact_Fimbrial_Adh_Pro"/>
</dbReference>
<dbReference type="SUPFAM" id="SSF49401">
    <property type="entry name" value="Bacterial adhesins"/>
    <property type="match status" value="1"/>
</dbReference>
<dbReference type="GO" id="GO:0043709">
    <property type="term" value="P:cell adhesion involved in single-species biofilm formation"/>
    <property type="evidence" value="ECO:0007669"/>
    <property type="project" value="TreeGrafter"/>
</dbReference>
<feature type="domain" description="Fimbrial-type adhesion" evidence="3">
    <location>
        <begin position="181"/>
        <end position="317"/>
    </location>
</feature>
<dbReference type="Gene3D" id="2.60.40.1090">
    <property type="entry name" value="Fimbrial-type adhesion domain"/>
    <property type="match status" value="1"/>
</dbReference>
<dbReference type="HOGENOM" id="CLU_058392_2_0_4"/>